<protein>
    <submittedName>
        <fullName evidence="1">Uncharacterized protein</fullName>
    </submittedName>
</protein>
<sequence length="200" mass="22979">MKLVLKLAFLIVSITFYNCKHEESSFSDYKYAQEEQVITCSIPDAQLYNEALHSFEADILNYYKQKKSNIRSAYNQFLIAVTYNQIPYEAIVTPHTMKVLKALKNKPELWNGNNMNYNAQVFSCLTDNFGSKEFATTIQSLINTNSIRVDILAPPAKKYIKTIDNDKYLATFIALSIYYAQLVDIDPSTITEKPVDEMDH</sequence>
<keyword evidence="2" id="KW-1185">Reference proteome</keyword>
<dbReference type="OrthoDB" id="1138655at2"/>
<reference evidence="2" key="1">
    <citation type="submission" date="2016-10" db="EMBL/GenBank/DDBJ databases">
        <authorList>
            <person name="Varghese N."/>
            <person name="Submissions S."/>
        </authorList>
    </citation>
    <scope>NUCLEOTIDE SEQUENCE [LARGE SCALE GENOMIC DNA]</scope>
    <source>
        <strain evidence="2">DSM 23925</strain>
    </source>
</reference>
<proteinExistence type="predicted"/>
<dbReference type="EMBL" id="FOVN01000003">
    <property type="protein sequence ID" value="SFN73593.1"/>
    <property type="molecule type" value="Genomic_DNA"/>
</dbReference>
<dbReference type="STRING" id="649333.SAMN04487989_103108"/>
<gene>
    <name evidence="1" type="ORF">SAMN04487989_103108</name>
</gene>
<dbReference type="RefSeq" id="WP_092207830.1">
    <property type="nucleotide sequence ID" value="NZ_FOVN01000003.1"/>
</dbReference>
<evidence type="ECO:0000313" key="2">
    <source>
        <dbReference type="Proteomes" id="UP000198705"/>
    </source>
</evidence>
<accession>A0A1I5BFT1</accession>
<dbReference type="AlphaFoldDB" id="A0A1I5BFT1"/>
<name>A0A1I5BFT1_9FLAO</name>
<dbReference type="Proteomes" id="UP000198705">
    <property type="component" value="Unassembled WGS sequence"/>
</dbReference>
<organism evidence="1 2">
    <name type="scientific">Bizionia echini</name>
    <dbReference type="NCBI Taxonomy" id="649333"/>
    <lineage>
        <taxon>Bacteria</taxon>
        <taxon>Pseudomonadati</taxon>
        <taxon>Bacteroidota</taxon>
        <taxon>Flavobacteriia</taxon>
        <taxon>Flavobacteriales</taxon>
        <taxon>Flavobacteriaceae</taxon>
        <taxon>Bizionia</taxon>
    </lineage>
</organism>
<evidence type="ECO:0000313" key="1">
    <source>
        <dbReference type="EMBL" id="SFN73593.1"/>
    </source>
</evidence>